<protein>
    <submittedName>
        <fullName evidence="3">Acyltransferase family protein</fullName>
    </submittedName>
</protein>
<feature type="transmembrane region" description="Helical" evidence="1">
    <location>
        <begin position="235"/>
        <end position="256"/>
    </location>
</feature>
<dbReference type="PANTHER" id="PTHR37312:SF1">
    <property type="entry name" value="MEMBRANE-BOUND ACYLTRANSFERASE YKRP-RELATED"/>
    <property type="match status" value="1"/>
</dbReference>
<dbReference type="Proteomes" id="UP000469380">
    <property type="component" value="Unassembled WGS sequence"/>
</dbReference>
<dbReference type="InterPro" id="IPR002656">
    <property type="entry name" value="Acyl_transf_3_dom"/>
</dbReference>
<evidence type="ECO:0000256" key="1">
    <source>
        <dbReference type="SAM" id="Phobius"/>
    </source>
</evidence>
<dbReference type="PANTHER" id="PTHR37312">
    <property type="entry name" value="MEMBRANE-BOUND ACYLTRANSFERASE YKRP-RELATED"/>
    <property type="match status" value="1"/>
</dbReference>
<dbReference type="AlphaFoldDB" id="A0A6N9JKV7"/>
<keyword evidence="3" id="KW-0012">Acyltransferase</keyword>
<feature type="transmembrane region" description="Helical" evidence="1">
    <location>
        <begin position="206"/>
        <end position="223"/>
    </location>
</feature>
<dbReference type="EMBL" id="WWSR01000015">
    <property type="protein sequence ID" value="MZJ39938.1"/>
    <property type="molecule type" value="Genomic_DNA"/>
</dbReference>
<dbReference type="Pfam" id="PF01757">
    <property type="entry name" value="Acyl_transf_3"/>
    <property type="match status" value="1"/>
</dbReference>
<dbReference type="InterPro" id="IPR052734">
    <property type="entry name" value="Nod_factor_acetyltransferase"/>
</dbReference>
<feature type="transmembrane region" description="Helical" evidence="1">
    <location>
        <begin position="111"/>
        <end position="135"/>
    </location>
</feature>
<keyword evidence="1" id="KW-0472">Membrane</keyword>
<feature type="transmembrane region" description="Helical" evidence="1">
    <location>
        <begin position="307"/>
        <end position="325"/>
    </location>
</feature>
<reference evidence="3 4" key="1">
    <citation type="journal article" date="2019" name="Nat. Med.">
        <title>A library of human gut bacterial isolates paired with longitudinal multiomics data enables mechanistic microbiome research.</title>
        <authorList>
            <person name="Poyet M."/>
            <person name="Groussin M."/>
            <person name="Gibbons S.M."/>
            <person name="Avila-Pacheco J."/>
            <person name="Jiang X."/>
            <person name="Kearney S.M."/>
            <person name="Perrotta A.R."/>
            <person name="Berdy B."/>
            <person name="Zhao S."/>
            <person name="Lieberman T.D."/>
            <person name="Swanson P.K."/>
            <person name="Smith M."/>
            <person name="Roesemann S."/>
            <person name="Alexander J.E."/>
            <person name="Rich S.A."/>
            <person name="Livny J."/>
            <person name="Vlamakis H."/>
            <person name="Clish C."/>
            <person name="Bullock K."/>
            <person name="Deik A."/>
            <person name="Scott J."/>
            <person name="Pierce K.A."/>
            <person name="Xavier R.J."/>
            <person name="Alm E.J."/>
        </authorList>
    </citation>
    <scope>NUCLEOTIDE SEQUENCE [LARGE SCALE GENOMIC DNA]</scope>
    <source>
        <strain evidence="3 4">BIOML-A20</strain>
    </source>
</reference>
<evidence type="ECO:0000313" key="4">
    <source>
        <dbReference type="Proteomes" id="UP000469380"/>
    </source>
</evidence>
<keyword evidence="1" id="KW-0812">Transmembrane</keyword>
<dbReference type="RefSeq" id="WP_161160789.1">
    <property type="nucleotide sequence ID" value="NZ_WWSR01000015.1"/>
</dbReference>
<feature type="transmembrane region" description="Helical" evidence="1">
    <location>
        <begin position="72"/>
        <end position="91"/>
    </location>
</feature>
<keyword evidence="3" id="KW-0808">Transferase</keyword>
<evidence type="ECO:0000259" key="2">
    <source>
        <dbReference type="Pfam" id="PF01757"/>
    </source>
</evidence>
<comment type="caution">
    <text evidence="3">The sequence shown here is derived from an EMBL/GenBank/DDBJ whole genome shotgun (WGS) entry which is preliminary data.</text>
</comment>
<organism evidence="3 4">
    <name type="scientific">Collinsella aerofaciens</name>
    <dbReference type="NCBI Taxonomy" id="74426"/>
    <lineage>
        <taxon>Bacteria</taxon>
        <taxon>Bacillati</taxon>
        <taxon>Actinomycetota</taxon>
        <taxon>Coriobacteriia</taxon>
        <taxon>Coriobacteriales</taxon>
        <taxon>Coriobacteriaceae</taxon>
        <taxon>Collinsella</taxon>
    </lineage>
</organism>
<feature type="transmembrane region" description="Helical" evidence="1">
    <location>
        <begin position="172"/>
        <end position="194"/>
    </location>
</feature>
<feature type="domain" description="Acyltransferase 3" evidence="2">
    <location>
        <begin position="7"/>
        <end position="300"/>
    </location>
</feature>
<gene>
    <name evidence="3" type="ORF">GT464_08295</name>
</gene>
<accession>A0A6N9JKV7</accession>
<evidence type="ECO:0000313" key="3">
    <source>
        <dbReference type="EMBL" id="MZJ39938.1"/>
    </source>
</evidence>
<sequence>MGSKRLDWIDIAKGIAITLVIVGHTVPNPSPLRHAIFSFHMPVFFILAGYTFRPKPWRELLSGSVSRLLVPYVVLALAWQVPTFLMSSAPLTSGTLVAGLKTLVFASGVDVPGLGVTAVGMTWFLAALFTSRLLFNVLVRLFDGRDVRVVWQGVICAAIAFCGLSVSRFMGVYLPLDLDLSCYIALLMWIGYTARQRGLEPSASKPLLFIGAGVAWLVLAALSGLELSSRRVDGFLVATVAALAGSYCVCWVSMALEKLKDVPVLGAFERGLVFCGQASLAIFAIHAVDWFVPWQTMPLLMTLPASWLFASIVRCACDIGLAYVIKKA</sequence>
<dbReference type="GO" id="GO:0016747">
    <property type="term" value="F:acyltransferase activity, transferring groups other than amino-acyl groups"/>
    <property type="evidence" value="ECO:0007669"/>
    <property type="project" value="InterPro"/>
</dbReference>
<proteinExistence type="predicted"/>
<feature type="transmembrane region" description="Helical" evidence="1">
    <location>
        <begin position="32"/>
        <end position="52"/>
    </location>
</feature>
<name>A0A6N9JKV7_9ACTN</name>
<feature type="transmembrane region" description="Helical" evidence="1">
    <location>
        <begin position="268"/>
        <end position="287"/>
    </location>
</feature>
<feature type="transmembrane region" description="Helical" evidence="1">
    <location>
        <begin position="147"/>
        <end position="166"/>
    </location>
</feature>
<keyword evidence="1" id="KW-1133">Transmembrane helix</keyword>